<dbReference type="RefSeq" id="WP_197002066.1">
    <property type="nucleotide sequence ID" value="NZ_BONS01000004.1"/>
</dbReference>
<dbReference type="EMBL" id="JADOUF010000001">
    <property type="protein sequence ID" value="MBG6134884.1"/>
    <property type="molecule type" value="Genomic_DNA"/>
</dbReference>
<sequence>MGGEPAFFEIGVPDAGRARDFYGRLLRWTFPPQGDGGQTWVQTPTIRGGLHGDDQERRIDVFFAVADIEAAVATVRELGGEADDPRPEEPGFGRFAFCRDDQGVRFGLRQRPAS</sequence>
<feature type="domain" description="VOC" evidence="1">
    <location>
        <begin position="4"/>
        <end position="111"/>
    </location>
</feature>
<dbReference type="InterPro" id="IPR029068">
    <property type="entry name" value="Glyas_Bleomycin-R_OHBP_Dase"/>
</dbReference>
<dbReference type="InterPro" id="IPR052164">
    <property type="entry name" value="Anthracycline_SecMetBiosynth"/>
</dbReference>
<evidence type="ECO:0000313" key="3">
    <source>
        <dbReference type="Proteomes" id="UP000622552"/>
    </source>
</evidence>
<evidence type="ECO:0000259" key="1">
    <source>
        <dbReference type="PROSITE" id="PS51819"/>
    </source>
</evidence>
<reference evidence="2" key="1">
    <citation type="submission" date="2020-11" db="EMBL/GenBank/DDBJ databases">
        <title>Sequencing the genomes of 1000 actinobacteria strains.</title>
        <authorList>
            <person name="Klenk H.-P."/>
        </authorList>
    </citation>
    <scope>NUCLEOTIDE SEQUENCE</scope>
    <source>
        <strain evidence="2">DSM 45356</strain>
    </source>
</reference>
<protein>
    <submittedName>
        <fullName evidence="2">Putative enzyme related to lactoylglutathione lyase</fullName>
    </submittedName>
</protein>
<dbReference type="CDD" id="cd07247">
    <property type="entry name" value="SgaA_N_like"/>
    <property type="match status" value="1"/>
</dbReference>
<comment type="caution">
    <text evidence="2">The sequence shown here is derived from an EMBL/GenBank/DDBJ whole genome shotgun (WGS) entry which is preliminary data.</text>
</comment>
<dbReference type="PROSITE" id="PS51819">
    <property type="entry name" value="VOC"/>
    <property type="match status" value="1"/>
</dbReference>
<dbReference type="Proteomes" id="UP000622552">
    <property type="component" value="Unassembled WGS sequence"/>
</dbReference>
<dbReference type="AlphaFoldDB" id="A0A8J7KGF3"/>
<dbReference type="Gene3D" id="3.10.180.10">
    <property type="entry name" value="2,3-Dihydroxybiphenyl 1,2-Dioxygenase, domain 1"/>
    <property type="match status" value="1"/>
</dbReference>
<gene>
    <name evidence="2" type="ORF">IW245_001078</name>
</gene>
<dbReference type="SUPFAM" id="SSF54593">
    <property type="entry name" value="Glyoxalase/Bleomycin resistance protein/Dihydroxybiphenyl dioxygenase"/>
    <property type="match status" value="1"/>
</dbReference>
<dbReference type="InterPro" id="IPR037523">
    <property type="entry name" value="VOC_core"/>
</dbReference>
<dbReference type="PANTHER" id="PTHR33993:SF14">
    <property type="entry name" value="GB|AAF24581.1"/>
    <property type="match status" value="1"/>
</dbReference>
<evidence type="ECO:0000313" key="2">
    <source>
        <dbReference type="EMBL" id="MBG6134884.1"/>
    </source>
</evidence>
<keyword evidence="2" id="KW-0456">Lyase</keyword>
<dbReference type="Pfam" id="PF00903">
    <property type="entry name" value="Glyoxalase"/>
    <property type="match status" value="1"/>
</dbReference>
<proteinExistence type="predicted"/>
<dbReference type="GO" id="GO:0016829">
    <property type="term" value="F:lyase activity"/>
    <property type="evidence" value="ECO:0007669"/>
    <property type="project" value="UniProtKB-KW"/>
</dbReference>
<dbReference type="InterPro" id="IPR004360">
    <property type="entry name" value="Glyas_Fos-R_dOase_dom"/>
</dbReference>
<name>A0A8J7KGF3_9ACTN</name>
<keyword evidence="3" id="KW-1185">Reference proteome</keyword>
<accession>A0A8J7KGF3</accession>
<dbReference type="PANTHER" id="PTHR33993">
    <property type="entry name" value="GLYOXALASE-RELATED"/>
    <property type="match status" value="1"/>
</dbReference>
<organism evidence="2 3">
    <name type="scientific">Longispora fulva</name>
    <dbReference type="NCBI Taxonomy" id="619741"/>
    <lineage>
        <taxon>Bacteria</taxon>
        <taxon>Bacillati</taxon>
        <taxon>Actinomycetota</taxon>
        <taxon>Actinomycetes</taxon>
        <taxon>Micromonosporales</taxon>
        <taxon>Micromonosporaceae</taxon>
        <taxon>Longispora</taxon>
    </lineage>
</organism>